<dbReference type="EMBL" id="CDMY01000295">
    <property type="protein sequence ID" value="CEM00632.1"/>
    <property type="molecule type" value="Genomic_DNA"/>
</dbReference>
<protein>
    <recommendedName>
        <fullName evidence="8">GOST seven transmembrane domain-containing protein</fullName>
    </recommendedName>
</protein>
<evidence type="ECO:0000256" key="4">
    <source>
        <dbReference type="ARBA" id="ARBA00022989"/>
    </source>
</evidence>
<dbReference type="OrthoDB" id="19932at2759"/>
<feature type="region of interest" description="Disordered" evidence="6">
    <location>
        <begin position="136"/>
        <end position="158"/>
    </location>
</feature>
<feature type="compositionally biased region" description="Basic and acidic residues" evidence="6">
    <location>
        <begin position="715"/>
        <end position="725"/>
    </location>
</feature>
<keyword evidence="2 7" id="KW-0812">Transmembrane</keyword>
<dbReference type="PhylomeDB" id="A0A0G4ERV5"/>
<dbReference type="Proteomes" id="UP000041254">
    <property type="component" value="Unassembled WGS sequence"/>
</dbReference>
<dbReference type="InterPro" id="IPR053937">
    <property type="entry name" value="GOST_TM"/>
</dbReference>
<dbReference type="GO" id="GO:0016020">
    <property type="term" value="C:membrane"/>
    <property type="evidence" value="ECO:0007669"/>
    <property type="project" value="UniProtKB-SubCell"/>
</dbReference>
<name>A0A0G4ERV5_VITBC</name>
<reference evidence="9 10" key="1">
    <citation type="submission" date="2014-11" db="EMBL/GenBank/DDBJ databases">
        <authorList>
            <person name="Zhu J."/>
            <person name="Qi W."/>
            <person name="Song R."/>
        </authorList>
    </citation>
    <scope>NUCLEOTIDE SEQUENCE [LARGE SCALE GENOMIC DNA]</scope>
</reference>
<feature type="compositionally biased region" description="Polar residues" evidence="6">
    <location>
        <begin position="341"/>
        <end position="362"/>
    </location>
</feature>
<proteinExistence type="predicted"/>
<feature type="compositionally biased region" description="Basic and acidic residues" evidence="6">
    <location>
        <begin position="843"/>
        <end position="860"/>
    </location>
</feature>
<feature type="transmembrane region" description="Helical" evidence="7">
    <location>
        <begin position="442"/>
        <end position="460"/>
    </location>
</feature>
<evidence type="ECO:0000256" key="5">
    <source>
        <dbReference type="ARBA" id="ARBA00023136"/>
    </source>
</evidence>
<evidence type="ECO:0000313" key="10">
    <source>
        <dbReference type="Proteomes" id="UP000041254"/>
    </source>
</evidence>
<keyword evidence="5 7" id="KW-0472">Membrane</keyword>
<dbReference type="GO" id="GO:0005794">
    <property type="term" value="C:Golgi apparatus"/>
    <property type="evidence" value="ECO:0007669"/>
    <property type="project" value="TreeGrafter"/>
</dbReference>
<keyword evidence="3" id="KW-0732">Signal</keyword>
<feature type="transmembrane region" description="Helical" evidence="7">
    <location>
        <begin position="631"/>
        <end position="648"/>
    </location>
</feature>
<evidence type="ECO:0000256" key="2">
    <source>
        <dbReference type="ARBA" id="ARBA00022692"/>
    </source>
</evidence>
<keyword evidence="10" id="KW-1185">Reference proteome</keyword>
<sequence length="860" mass="96086">MAAVVVGDDDRASRRINPLSRSLFRSISYVLLTLLSHRSCHVRSQVLDFSSHPISIPSNRTLKVLQYYYIYSHQDLQSLSTYLPTHLALTLASVLPPHSESDSHPDNDNDIRPGEKLRRLGRWLGALQQLVFGQHQPPELDDGRQSRRHHSSKIDVDIEDVSSKAKSAKGNGREAVIIFEGLRLVMPTVEQPQQQTGDTGNESSAASGMAVTTSDYRGYESIELTLTKYKDFWDQVNPHKFCCSPKDVSNHPDVCARQDTLMKVQHHSHPHHGKERHHHDPGTNKALFSHVTRLPADESELPPREKHLIRESGVYMLAFSNCGDKSGLVYLPLPSAAVDGTQPQTTRGSNTTSGPKPTTLSPVTTHPISANAPLTQSAYPTQLPVKLSGRVIVRNPYGYLPGIEYPKLVFYGWLTGGYLLLLLVWVMASARYWRELIMLQNCIGGVILLGFLECFFWYWLYSDWNQRGVRGFGLFFVSLLLSVTKNVFSYMLVLVASLGWGVTRPTLDNGTVCRVQVIVILYIVLDTIKELILSLSRHSYHLSSVIIMFCFVPVALLNLIIFYWTFAALTSLIKKLRYRRQHEKLALFWRLCTVLVISVACAAINLLYSFYAFSQNIRLYWRSEWWFTDGVNHLIFVSVLVCIMYLWAPHKNSQRYAYSHEVPADDPEEAAKDDPRAVHASAPHTTSKDDMDMAAMSDSTPMCQCIDIGQAETPRSGEDDMNLDHDEYDYDVDDGREEGNHEPGRGRQVNGRPEPKQARVKPLVPPAPTPASASDPPSAAAAAAGRAAKDGMMASSTTKSMPAPSPLCVPASVSTDDLGEPVSPPPQGEGSNGYPYSYNAHAWNDKTLRNKPSRPREEVH</sequence>
<dbReference type="PANTHER" id="PTHR21229">
    <property type="entry name" value="LUNG SEVEN TRANSMEMBRANE RECEPTOR"/>
    <property type="match status" value="1"/>
</dbReference>
<organism evidence="9 10">
    <name type="scientific">Vitrella brassicaformis (strain CCMP3155)</name>
    <dbReference type="NCBI Taxonomy" id="1169540"/>
    <lineage>
        <taxon>Eukaryota</taxon>
        <taxon>Sar</taxon>
        <taxon>Alveolata</taxon>
        <taxon>Colpodellida</taxon>
        <taxon>Vitrellaceae</taxon>
        <taxon>Vitrella</taxon>
    </lineage>
</organism>
<feature type="transmembrane region" description="Helical" evidence="7">
    <location>
        <begin position="587"/>
        <end position="611"/>
    </location>
</feature>
<evidence type="ECO:0000256" key="1">
    <source>
        <dbReference type="ARBA" id="ARBA00004141"/>
    </source>
</evidence>
<accession>A0A0G4ERV5</accession>
<gene>
    <name evidence="9" type="ORF">Vbra_12901</name>
</gene>
<feature type="region of interest" description="Disordered" evidence="6">
    <location>
        <begin position="340"/>
        <end position="362"/>
    </location>
</feature>
<feature type="transmembrane region" description="Helical" evidence="7">
    <location>
        <begin position="472"/>
        <end position="495"/>
    </location>
</feature>
<dbReference type="PANTHER" id="PTHR21229:SF1">
    <property type="entry name" value="GH17801P"/>
    <property type="match status" value="1"/>
</dbReference>
<evidence type="ECO:0000256" key="6">
    <source>
        <dbReference type="SAM" id="MobiDB-lite"/>
    </source>
</evidence>
<dbReference type="InParanoid" id="A0A0G4ERV5"/>
<keyword evidence="4 7" id="KW-1133">Transmembrane helix</keyword>
<evidence type="ECO:0000313" key="9">
    <source>
        <dbReference type="EMBL" id="CEM00632.1"/>
    </source>
</evidence>
<feature type="transmembrane region" description="Helical" evidence="7">
    <location>
        <begin position="410"/>
        <end position="430"/>
    </location>
</feature>
<feature type="domain" description="GOST seven transmembrane" evidence="8">
    <location>
        <begin position="406"/>
        <end position="654"/>
    </location>
</feature>
<feature type="compositionally biased region" description="Acidic residues" evidence="6">
    <location>
        <begin position="726"/>
        <end position="736"/>
    </location>
</feature>
<dbReference type="InterPro" id="IPR009637">
    <property type="entry name" value="GPR107/GPR108-like"/>
</dbReference>
<dbReference type="AlphaFoldDB" id="A0A0G4ERV5"/>
<evidence type="ECO:0000259" key="8">
    <source>
        <dbReference type="Pfam" id="PF06814"/>
    </source>
</evidence>
<evidence type="ECO:0000256" key="3">
    <source>
        <dbReference type="ARBA" id="ARBA00022729"/>
    </source>
</evidence>
<dbReference type="VEuPathDB" id="CryptoDB:Vbra_12901"/>
<dbReference type="Pfam" id="PF06814">
    <property type="entry name" value="GOST_TM"/>
    <property type="match status" value="1"/>
</dbReference>
<feature type="transmembrane region" description="Helical" evidence="7">
    <location>
        <begin position="545"/>
        <end position="566"/>
    </location>
</feature>
<comment type="subcellular location">
    <subcellularLocation>
        <location evidence="1">Membrane</location>
        <topology evidence="1">Multi-pass membrane protein</topology>
    </subcellularLocation>
</comment>
<evidence type="ECO:0000256" key="7">
    <source>
        <dbReference type="SAM" id="Phobius"/>
    </source>
</evidence>
<feature type="region of interest" description="Disordered" evidence="6">
    <location>
        <begin position="712"/>
        <end position="860"/>
    </location>
</feature>
<feature type="compositionally biased region" description="Low complexity" evidence="6">
    <location>
        <begin position="770"/>
        <end position="786"/>
    </location>
</feature>
<feature type="region of interest" description="Disordered" evidence="6">
    <location>
        <begin position="659"/>
        <end position="695"/>
    </location>
</feature>